<sequence length="263" mass="27672">MSSPSPLTILITGANRGIGLGLVSLHLSQPSTTVIASVRSHSSASHLHSLPKAPSSRLIVIALDIASTESIKTGIASLPNDHGITSLDVVIANAGIAGTTPKLRDATTLDIQNYINVNAFGQLELYKAVFPLLKRHAGSTSSQVQPKFIYMSSAGGSLQSMSTIVPLSAYGASKALANFLFKWLALEETGDDKVLVWCQHPGMVATEMGKAGFDPLQEQGIDLSAHIISVEHSTKGIKGVIESATLEHTNGKFLGPDGRGLPW</sequence>
<evidence type="ECO:0000256" key="1">
    <source>
        <dbReference type="ARBA" id="ARBA00006484"/>
    </source>
</evidence>
<dbReference type="PRINTS" id="PR00081">
    <property type="entry name" value="GDHRDH"/>
</dbReference>
<evidence type="ECO:0000256" key="3">
    <source>
        <dbReference type="ARBA" id="ARBA00023002"/>
    </source>
</evidence>
<name>A0A8J2I198_9PLEO</name>
<protein>
    <recommendedName>
        <fullName evidence="6">Aflatoxin biosynthesis ketoreductase nor-1</fullName>
    </recommendedName>
</protein>
<dbReference type="Pfam" id="PF00106">
    <property type="entry name" value="adh_short"/>
    <property type="match status" value="1"/>
</dbReference>
<dbReference type="EMBL" id="CAJRGZ010000017">
    <property type="protein sequence ID" value="CAG5156603.1"/>
    <property type="molecule type" value="Genomic_DNA"/>
</dbReference>
<keyword evidence="5" id="KW-1185">Reference proteome</keyword>
<dbReference type="GeneID" id="67016064"/>
<keyword evidence="3" id="KW-0560">Oxidoreductase</keyword>
<dbReference type="InterPro" id="IPR036291">
    <property type="entry name" value="NAD(P)-bd_dom_sf"/>
</dbReference>
<evidence type="ECO:0000313" key="5">
    <source>
        <dbReference type="Proteomes" id="UP000676310"/>
    </source>
</evidence>
<dbReference type="AlphaFoldDB" id="A0A8J2I198"/>
<comment type="caution">
    <text evidence="4">The sequence shown here is derived from an EMBL/GenBank/DDBJ whole genome shotgun (WGS) entry which is preliminary data.</text>
</comment>
<evidence type="ECO:0000313" key="4">
    <source>
        <dbReference type="EMBL" id="CAG5156603.1"/>
    </source>
</evidence>
<dbReference type="InterPro" id="IPR051468">
    <property type="entry name" value="Fungal_SecMetab_SDRs"/>
</dbReference>
<accession>A0A8J2I198</accession>
<dbReference type="Gene3D" id="3.40.50.720">
    <property type="entry name" value="NAD(P)-binding Rossmann-like Domain"/>
    <property type="match status" value="1"/>
</dbReference>
<dbReference type="SUPFAM" id="SSF51735">
    <property type="entry name" value="NAD(P)-binding Rossmann-fold domains"/>
    <property type="match status" value="1"/>
</dbReference>
<dbReference type="InterPro" id="IPR002347">
    <property type="entry name" value="SDR_fam"/>
</dbReference>
<keyword evidence="2" id="KW-0521">NADP</keyword>
<dbReference type="RefSeq" id="XP_043167946.1">
    <property type="nucleotide sequence ID" value="XM_043312011.1"/>
</dbReference>
<reference evidence="4" key="1">
    <citation type="submission" date="2021-05" db="EMBL/GenBank/DDBJ databases">
        <authorList>
            <person name="Stam R."/>
        </authorList>
    </citation>
    <scope>NUCLEOTIDE SEQUENCE</scope>
    <source>
        <strain evidence="4">CS162</strain>
    </source>
</reference>
<dbReference type="PANTHER" id="PTHR43544:SF7">
    <property type="entry name" value="NADB-LER2"/>
    <property type="match status" value="1"/>
</dbReference>
<dbReference type="Proteomes" id="UP000676310">
    <property type="component" value="Unassembled WGS sequence"/>
</dbReference>
<evidence type="ECO:0008006" key="6">
    <source>
        <dbReference type="Google" id="ProtNLM"/>
    </source>
</evidence>
<organism evidence="4 5">
    <name type="scientific">Alternaria atra</name>
    <dbReference type="NCBI Taxonomy" id="119953"/>
    <lineage>
        <taxon>Eukaryota</taxon>
        <taxon>Fungi</taxon>
        <taxon>Dikarya</taxon>
        <taxon>Ascomycota</taxon>
        <taxon>Pezizomycotina</taxon>
        <taxon>Dothideomycetes</taxon>
        <taxon>Pleosporomycetidae</taxon>
        <taxon>Pleosporales</taxon>
        <taxon>Pleosporineae</taxon>
        <taxon>Pleosporaceae</taxon>
        <taxon>Alternaria</taxon>
        <taxon>Alternaria sect. Ulocladioides</taxon>
    </lineage>
</organism>
<proteinExistence type="inferred from homology"/>
<dbReference type="GO" id="GO:0016491">
    <property type="term" value="F:oxidoreductase activity"/>
    <property type="evidence" value="ECO:0007669"/>
    <property type="project" value="UniProtKB-KW"/>
</dbReference>
<dbReference type="OrthoDB" id="9876299at2759"/>
<dbReference type="PANTHER" id="PTHR43544">
    <property type="entry name" value="SHORT-CHAIN DEHYDROGENASE/REDUCTASE"/>
    <property type="match status" value="1"/>
</dbReference>
<comment type="similarity">
    <text evidence="1">Belongs to the short-chain dehydrogenases/reductases (SDR) family.</text>
</comment>
<dbReference type="GO" id="GO:0005737">
    <property type="term" value="C:cytoplasm"/>
    <property type="evidence" value="ECO:0007669"/>
    <property type="project" value="TreeGrafter"/>
</dbReference>
<gene>
    <name evidence="4" type="ORF">ALTATR162_LOCUS4400</name>
</gene>
<evidence type="ECO:0000256" key="2">
    <source>
        <dbReference type="ARBA" id="ARBA00022857"/>
    </source>
</evidence>